<dbReference type="SMART" id="SM00028">
    <property type="entry name" value="TPR"/>
    <property type="match status" value="15"/>
</dbReference>
<dbReference type="SUPFAM" id="SSF81901">
    <property type="entry name" value="HCP-like"/>
    <property type="match status" value="1"/>
</dbReference>
<dbReference type="PANTHER" id="PTHR44858:SF1">
    <property type="entry name" value="UDP-N-ACETYLGLUCOSAMINE--PEPTIDE N-ACETYLGLUCOSAMINYLTRANSFERASE SPINDLY-RELATED"/>
    <property type="match status" value="1"/>
</dbReference>
<dbReference type="Pfam" id="PF14559">
    <property type="entry name" value="TPR_19"/>
    <property type="match status" value="1"/>
</dbReference>
<feature type="repeat" description="TPR" evidence="3">
    <location>
        <begin position="192"/>
        <end position="225"/>
    </location>
</feature>
<feature type="repeat" description="TPR" evidence="3">
    <location>
        <begin position="568"/>
        <end position="601"/>
    </location>
</feature>
<dbReference type="Proteomes" id="UP001384579">
    <property type="component" value="Unassembled WGS sequence"/>
</dbReference>
<evidence type="ECO:0000313" key="6">
    <source>
        <dbReference type="Proteomes" id="UP001384579"/>
    </source>
</evidence>
<dbReference type="Pfam" id="PF13414">
    <property type="entry name" value="TPR_11"/>
    <property type="match status" value="4"/>
</dbReference>
<evidence type="ECO:0000256" key="1">
    <source>
        <dbReference type="ARBA" id="ARBA00022737"/>
    </source>
</evidence>
<feature type="repeat" description="TPR" evidence="3">
    <location>
        <begin position="6"/>
        <end position="39"/>
    </location>
</feature>
<feature type="repeat" description="TPR" evidence="3">
    <location>
        <begin position="500"/>
        <end position="533"/>
    </location>
</feature>
<gene>
    <name evidence="5" type="ORF">WMG39_09525</name>
</gene>
<proteinExistence type="predicted"/>
<dbReference type="Pfam" id="PF04577">
    <property type="entry name" value="Glyco_transf_61"/>
    <property type="match status" value="1"/>
</dbReference>
<dbReference type="InterPro" id="IPR019734">
    <property type="entry name" value="TPR_rpt"/>
</dbReference>
<feature type="repeat" description="TPR" evidence="3">
    <location>
        <begin position="40"/>
        <end position="73"/>
    </location>
</feature>
<keyword evidence="2 3" id="KW-0802">TPR repeat</keyword>
<dbReference type="InterPro" id="IPR049625">
    <property type="entry name" value="Glyco_transf_61_cat"/>
</dbReference>
<accession>A0ABU8YL62</accession>
<dbReference type="Gene3D" id="1.25.40.10">
    <property type="entry name" value="Tetratricopeptide repeat domain"/>
    <property type="match status" value="4"/>
</dbReference>
<evidence type="ECO:0000256" key="3">
    <source>
        <dbReference type="PROSITE-ProRule" id="PRU00339"/>
    </source>
</evidence>
<organism evidence="5 6">
    <name type="scientific">Microcoleus anatoxicus PTRS2</name>
    <dbReference type="NCBI Taxonomy" id="2705321"/>
    <lineage>
        <taxon>Bacteria</taxon>
        <taxon>Bacillati</taxon>
        <taxon>Cyanobacteriota</taxon>
        <taxon>Cyanophyceae</taxon>
        <taxon>Oscillatoriophycideae</taxon>
        <taxon>Oscillatoriales</taxon>
        <taxon>Microcoleaceae</taxon>
        <taxon>Microcoleus</taxon>
        <taxon>Microcoleus anatoxicus</taxon>
    </lineage>
</organism>
<dbReference type="RefSeq" id="WP_340541414.1">
    <property type="nucleotide sequence ID" value="NZ_JBBLXS010000094.1"/>
</dbReference>
<feature type="repeat" description="TPR" evidence="3">
    <location>
        <begin position="638"/>
        <end position="671"/>
    </location>
</feature>
<dbReference type="PROSITE" id="PS50293">
    <property type="entry name" value="TPR_REGION"/>
    <property type="match status" value="3"/>
</dbReference>
<dbReference type="Pfam" id="PF13181">
    <property type="entry name" value="TPR_8"/>
    <property type="match status" value="4"/>
</dbReference>
<sequence>MNEQMAVTELDKGNQFLQEGKLEDAIAAYRLAIELNPDYSWSHHNLGEALAKVCQFEAAIAAFRRAIELKPDFSWSYHHLGDALAQQEQWEESAIAFGKAIELNPQHFGTYVGLGNCLAKMGQLDEAIAAYRRASELEPEADWIQYKLGELLQQRTQLDLEGAIASYGRAIKLNPDALQAYYNLLRIESDNWELWWQLGKALVKLEKGEKAIDPYHRAIALNPKEALIHYQLGEVLEKQEHPAEAICSYRRAIEIDPSLMSNDNSLGKALAKLLHMAQFPPQEELFLQTTNHLTDAAFVQESFCTYLKRSLEDEGIAEFVKLTRSLPRQQILAGICGSQEFNVRWGLCLSAGASESLEELYWYTGTFFAKQGLWEEAIDSYHKAIILKPEIAIAYSRWEQNLALNNKTDPQVAFRARFFNALLEQHDSADLWSSLGKLLETKSKVTEAIQAYQKSLYLQINSPVLGEVYFDLGQLLAQINQLDEAIIYFKKIVQLDPDLVENYLKIGRVLQQHNRLDDALNYYQQALNLDKSRGEIYIHIGDILSAKQKRYSAINYYYQALKMQPNQGDAYIRIGHILSQGNELEEAINYYRQALETPQVHYHAYLALANCLVQQDKLDEAVVVLQNLINHDNPCIMAEVLNHLGNILIKKGNLEEANICFQKVHPVAPPKGFYATTKEWAFASNLDHHHYTDIHPSHLAKIAPPKTIDREVHPVLAQWSKFDSPATFVATIPKGRYCQFDGRKTGYITQDNQILLDVSSFIDAEKLSELNFLPVHHLEGTVAVLSGNTSAIYYHWIIDALPKFGLMELSGIDLDSVDKFLVSSYSGFHKETLDILGIPENKIIESSKYPHVQADKMIVSSYPGIVCCPTKWATDFLRSKFLPVAAKSKSEQPERVYITRRMAGYRKIINEDEVVEVLKALGFVTITAESMSIAEKISLLSSAKVVLGLSGGGMTNLLFCSPGTKVIEIFPPHLVGMYYYLLSHHLELEYYYLIGEGIECSYLRHLIYNIDGLEDTFVNINSLKALLKRADID</sequence>
<keyword evidence="1" id="KW-0677">Repeat</keyword>
<feature type="repeat" description="TPR" evidence="3">
    <location>
        <begin position="429"/>
        <end position="462"/>
    </location>
</feature>
<evidence type="ECO:0000313" key="5">
    <source>
        <dbReference type="EMBL" id="MEK0185098.1"/>
    </source>
</evidence>
<dbReference type="PROSITE" id="PS50005">
    <property type="entry name" value="TPR"/>
    <property type="match status" value="13"/>
</dbReference>
<name>A0ABU8YL62_9CYAN</name>
<feature type="repeat" description="TPR" evidence="3">
    <location>
        <begin position="358"/>
        <end position="391"/>
    </location>
</feature>
<feature type="domain" description="Glycosyltransferase 61 catalytic" evidence="4">
    <location>
        <begin position="793"/>
        <end position="967"/>
    </location>
</feature>
<dbReference type="InterPro" id="IPR011990">
    <property type="entry name" value="TPR-like_helical_dom_sf"/>
</dbReference>
<reference evidence="5 6" key="1">
    <citation type="journal article" date="2020" name="Harmful Algae">
        <title>Molecular and morphological characterization of a novel dihydroanatoxin-a producing Microcoleus species (cyanobacteria) from the Russian River, California, USA.</title>
        <authorList>
            <person name="Conklin K.Y."/>
            <person name="Stancheva R."/>
            <person name="Otten T.G."/>
            <person name="Fadness R."/>
            <person name="Boyer G.L."/>
            <person name="Read B."/>
            <person name="Zhang X."/>
            <person name="Sheath R.G."/>
        </authorList>
    </citation>
    <scope>NUCLEOTIDE SEQUENCE [LARGE SCALE GENOMIC DNA]</scope>
    <source>
        <strain evidence="5 6">PTRS2</strain>
    </source>
</reference>
<evidence type="ECO:0000259" key="4">
    <source>
        <dbReference type="Pfam" id="PF04577"/>
    </source>
</evidence>
<dbReference type="InterPro" id="IPR050498">
    <property type="entry name" value="Ycf3"/>
</dbReference>
<feature type="repeat" description="TPR" evidence="3">
    <location>
        <begin position="226"/>
        <end position="259"/>
    </location>
</feature>
<comment type="caution">
    <text evidence="5">The sequence shown here is derived from an EMBL/GenBank/DDBJ whole genome shotgun (WGS) entry which is preliminary data.</text>
</comment>
<feature type="repeat" description="TPR" evidence="3">
    <location>
        <begin position="534"/>
        <end position="567"/>
    </location>
</feature>
<feature type="repeat" description="TPR" evidence="3">
    <location>
        <begin position="108"/>
        <end position="141"/>
    </location>
</feature>
<dbReference type="EMBL" id="JBBLXS010000094">
    <property type="protein sequence ID" value="MEK0185098.1"/>
    <property type="molecule type" value="Genomic_DNA"/>
</dbReference>
<feature type="repeat" description="TPR" evidence="3">
    <location>
        <begin position="466"/>
        <end position="499"/>
    </location>
</feature>
<feature type="repeat" description="TPR" evidence="3">
    <location>
        <begin position="74"/>
        <end position="107"/>
    </location>
</feature>
<keyword evidence="6" id="KW-1185">Reference proteome</keyword>
<evidence type="ECO:0000256" key="2">
    <source>
        <dbReference type="ARBA" id="ARBA00022803"/>
    </source>
</evidence>
<protein>
    <submittedName>
        <fullName evidence="5">Tetratricopeptide repeat protein</fullName>
    </submittedName>
</protein>
<dbReference type="SUPFAM" id="SSF48452">
    <property type="entry name" value="TPR-like"/>
    <property type="match status" value="2"/>
</dbReference>
<dbReference type="PANTHER" id="PTHR44858">
    <property type="entry name" value="TETRATRICOPEPTIDE REPEAT PROTEIN 6"/>
    <property type="match status" value="1"/>
</dbReference>